<evidence type="ECO:0000259" key="1">
    <source>
        <dbReference type="Pfam" id="PF11827"/>
    </source>
</evidence>
<dbReference type="RefSeq" id="WP_068821316.1">
    <property type="nucleotide sequence ID" value="NZ_LWHJ01000011.1"/>
</dbReference>
<proteinExistence type="predicted"/>
<accession>A0A179DMK9</accession>
<evidence type="ECO:0000313" key="2">
    <source>
        <dbReference type="EMBL" id="OAQ42287.1"/>
    </source>
</evidence>
<reference evidence="2 3" key="1">
    <citation type="submission" date="2016-04" db="EMBL/GenBank/DDBJ databases">
        <authorList>
            <person name="Evans L.H."/>
            <person name="Alamgir A."/>
            <person name="Owens N."/>
            <person name="Weber N.D."/>
            <person name="Virtaneva K."/>
            <person name="Barbian K."/>
            <person name="Babar A."/>
            <person name="Rosenke K."/>
        </authorList>
    </citation>
    <scope>NUCLEOTIDE SEQUENCE [LARGE SCALE GENOMIC DNA]</scope>
    <source>
        <strain evidence="2 3">CCM 8644</strain>
    </source>
</reference>
<comment type="caution">
    <text evidence="2">The sequence shown here is derived from an EMBL/GenBank/DDBJ whole genome shotgun (WGS) entry which is preliminary data.</text>
</comment>
<sequence>MNKIILTIVIGAIAFVGCNQGSKTIQLNPSEEKTTVFESKPLIDNYLAIENSLVMDDSKTAADAAKTLVEAIKSFDEKLHNAKQINVFRKIKDNAIQHSQKITENIDNIENQREHFKMLSENIYDYAKVADLPAPVYKINCPMYKDGSFWLSKTKEVKNPFYGDKMISCGDVKETIQ</sequence>
<dbReference type="STRING" id="1826909.A5893_04020"/>
<keyword evidence="3" id="KW-1185">Reference proteome</keyword>
<dbReference type="AlphaFoldDB" id="A0A179DMK9"/>
<evidence type="ECO:0000313" key="3">
    <source>
        <dbReference type="Proteomes" id="UP000078459"/>
    </source>
</evidence>
<dbReference type="OrthoDB" id="5513217at2"/>
<reference evidence="2 3" key="2">
    <citation type="submission" date="2016-06" db="EMBL/GenBank/DDBJ databases">
        <title>Pedobacter psychrophilus sp. nov., isolated from Antarctic fragmentary rock.</title>
        <authorList>
            <person name="Svec P."/>
        </authorList>
    </citation>
    <scope>NUCLEOTIDE SEQUENCE [LARGE SCALE GENOMIC DNA]</scope>
    <source>
        <strain evidence="2 3">CCM 8644</strain>
    </source>
</reference>
<dbReference type="EMBL" id="LWHJ01000011">
    <property type="protein sequence ID" value="OAQ42287.1"/>
    <property type="molecule type" value="Genomic_DNA"/>
</dbReference>
<dbReference type="InterPro" id="IPR021782">
    <property type="entry name" value="DUF3347"/>
</dbReference>
<dbReference type="PROSITE" id="PS51257">
    <property type="entry name" value="PROKAR_LIPOPROTEIN"/>
    <property type="match status" value="1"/>
</dbReference>
<organism evidence="2 3">
    <name type="scientific">Pedobacter psychrophilus</name>
    <dbReference type="NCBI Taxonomy" id="1826909"/>
    <lineage>
        <taxon>Bacteria</taxon>
        <taxon>Pseudomonadati</taxon>
        <taxon>Bacteroidota</taxon>
        <taxon>Sphingobacteriia</taxon>
        <taxon>Sphingobacteriales</taxon>
        <taxon>Sphingobacteriaceae</taxon>
        <taxon>Pedobacter</taxon>
    </lineage>
</organism>
<dbReference type="Proteomes" id="UP000078459">
    <property type="component" value="Unassembled WGS sequence"/>
</dbReference>
<name>A0A179DMK9_9SPHI</name>
<dbReference type="Pfam" id="PF11827">
    <property type="entry name" value="DUF3347"/>
    <property type="match status" value="1"/>
</dbReference>
<feature type="domain" description="DUF3347" evidence="1">
    <location>
        <begin position="43"/>
        <end position="129"/>
    </location>
</feature>
<gene>
    <name evidence="2" type="ORF">A5893_04020</name>
</gene>
<protein>
    <recommendedName>
        <fullName evidence="1">DUF3347 domain-containing protein</fullName>
    </recommendedName>
</protein>